<dbReference type="EMBL" id="SAYW01000008">
    <property type="protein sequence ID" value="RWU03950.1"/>
    <property type="molecule type" value="Genomic_DNA"/>
</dbReference>
<protein>
    <submittedName>
        <fullName evidence="1">Uncharacterized protein</fullName>
    </submittedName>
</protein>
<gene>
    <name evidence="1" type="ORF">DPV69_19905</name>
</gene>
<evidence type="ECO:0000313" key="2">
    <source>
        <dbReference type="Proteomes" id="UP000284120"/>
    </source>
</evidence>
<sequence length="138" mass="16337">MKVLCIADLISSKNSPQSIINWANNSELEITVGKTYTVFAISKYFDVLFYYIISDESSEYPLAYPHYLFEVYDENISIFWDTSYLKTKSIDTLEIKNGDIISFKEWSVKGERFYENLLEGNSEELRIFKKYRDDMLRE</sequence>
<organism evidence="1 2">
    <name type="scientific">Pedobacter chitinilyticus</name>
    <dbReference type="NCBI Taxonomy" id="2233776"/>
    <lineage>
        <taxon>Bacteria</taxon>
        <taxon>Pseudomonadati</taxon>
        <taxon>Bacteroidota</taxon>
        <taxon>Sphingobacteriia</taxon>
        <taxon>Sphingobacteriales</taxon>
        <taxon>Sphingobacteriaceae</taxon>
        <taxon>Pedobacter</taxon>
    </lineage>
</organism>
<accession>A0A443YJM5</accession>
<dbReference type="Proteomes" id="UP000284120">
    <property type="component" value="Unassembled WGS sequence"/>
</dbReference>
<dbReference type="AlphaFoldDB" id="A0A443YJM5"/>
<comment type="caution">
    <text evidence="1">The sequence shown here is derived from an EMBL/GenBank/DDBJ whole genome shotgun (WGS) entry which is preliminary data.</text>
</comment>
<dbReference type="RefSeq" id="WP_113649188.1">
    <property type="nucleotide sequence ID" value="NZ_QMHN01000008.1"/>
</dbReference>
<proteinExistence type="predicted"/>
<keyword evidence="2" id="KW-1185">Reference proteome</keyword>
<dbReference type="OrthoDB" id="1271907at2"/>
<name>A0A443YJM5_9SPHI</name>
<reference evidence="1 2" key="1">
    <citation type="submission" date="2018-06" db="EMBL/GenBank/DDBJ databases">
        <title>Pedobacter endophyticus sp. nov., an endophytic bacterium isolated from a leaf of Triticum aestivum.</title>
        <authorList>
            <person name="Zhang L."/>
        </authorList>
    </citation>
    <scope>NUCLEOTIDE SEQUENCE [LARGE SCALE GENOMIC DNA]</scope>
    <source>
        <strain evidence="1 2">CM134L-2</strain>
    </source>
</reference>
<evidence type="ECO:0000313" key="1">
    <source>
        <dbReference type="EMBL" id="RWU03950.1"/>
    </source>
</evidence>